<proteinExistence type="predicted"/>
<dbReference type="RefSeq" id="WP_314797727.1">
    <property type="nucleotide sequence ID" value="NZ_CP130319.1"/>
</dbReference>
<dbReference type="GO" id="GO:0043565">
    <property type="term" value="F:sequence-specific DNA binding"/>
    <property type="evidence" value="ECO:0007669"/>
    <property type="project" value="InterPro"/>
</dbReference>
<keyword evidence="2" id="KW-0238">DNA-binding</keyword>
<dbReference type="Pfam" id="PF17853">
    <property type="entry name" value="GGDEF_2"/>
    <property type="match status" value="1"/>
</dbReference>
<dbReference type="SMART" id="SM00342">
    <property type="entry name" value="HTH_ARAC"/>
    <property type="match status" value="1"/>
</dbReference>
<organism evidence="6 7">
    <name type="scientific">Paenibacillus roseopurpureus</name>
    <dbReference type="NCBI Taxonomy" id="2918901"/>
    <lineage>
        <taxon>Bacteria</taxon>
        <taxon>Bacillati</taxon>
        <taxon>Bacillota</taxon>
        <taxon>Bacilli</taxon>
        <taxon>Bacillales</taxon>
        <taxon>Paenibacillaceae</taxon>
        <taxon>Paenibacillus</taxon>
    </lineage>
</organism>
<evidence type="ECO:0000256" key="2">
    <source>
        <dbReference type="ARBA" id="ARBA00023125"/>
    </source>
</evidence>
<evidence type="ECO:0000256" key="1">
    <source>
        <dbReference type="ARBA" id="ARBA00023015"/>
    </source>
</evidence>
<feature type="domain" description="HTH araC/xylS-type" evidence="5">
    <location>
        <begin position="656"/>
        <end position="754"/>
    </location>
</feature>
<dbReference type="SUPFAM" id="SSF46689">
    <property type="entry name" value="Homeodomain-like"/>
    <property type="match status" value="2"/>
</dbReference>
<dbReference type="InterPro" id="IPR018060">
    <property type="entry name" value="HTH_AraC"/>
</dbReference>
<keyword evidence="1" id="KW-0805">Transcription regulation</keyword>
<evidence type="ECO:0000256" key="3">
    <source>
        <dbReference type="ARBA" id="ARBA00023163"/>
    </source>
</evidence>
<reference evidence="6" key="1">
    <citation type="submission" date="2022-02" db="EMBL/GenBank/DDBJ databases">
        <title>Paenibacillus sp. MBLB1832 Whole Genome Shotgun Sequencing.</title>
        <authorList>
            <person name="Hwang C.Y."/>
            <person name="Cho E.-S."/>
            <person name="Seo M.-J."/>
        </authorList>
    </citation>
    <scope>NUCLEOTIDE SEQUENCE</scope>
    <source>
        <strain evidence="6">MBLB1832</strain>
    </source>
</reference>
<keyword evidence="4" id="KW-0812">Transmembrane</keyword>
<dbReference type="AlphaFoldDB" id="A0AA96RHL2"/>
<evidence type="ECO:0000256" key="4">
    <source>
        <dbReference type="SAM" id="Phobius"/>
    </source>
</evidence>
<dbReference type="EMBL" id="CP130319">
    <property type="protein sequence ID" value="WNR43458.1"/>
    <property type="molecule type" value="Genomic_DNA"/>
</dbReference>
<dbReference type="PROSITE" id="PS01124">
    <property type="entry name" value="HTH_ARAC_FAMILY_2"/>
    <property type="match status" value="1"/>
</dbReference>
<dbReference type="PANTHER" id="PTHR43280">
    <property type="entry name" value="ARAC-FAMILY TRANSCRIPTIONAL REGULATOR"/>
    <property type="match status" value="1"/>
</dbReference>
<keyword evidence="3" id="KW-0804">Transcription</keyword>
<keyword evidence="7" id="KW-1185">Reference proteome</keyword>
<dbReference type="InterPro" id="IPR009057">
    <property type="entry name" value="Homeodomain-like_sf"/>
</dbReference>
<keyword evidence="4" id="KW-1133">Transmembrane helix</keyword>
<feature type="transmembrane region" description="Helical" evidence="4">
    <location>
        <begin position="12"/>
        <end position="33"/>
    </location>
</feature>
<evidence type="ECO:0000313" key="7">
    <source>
        <dbReference type="Proteomes" id="UP001304650"/>
    </source>
</evidence>
<dbReference type="GO" id="GO:0003700">
    <property type="term" value="F:DNA-binding transcription factor activity"/>
    <property type="evidence" value="ECO:0007669"/>
    <property type="project" value="InterPro"/>
</dbReference>
<gene>
    <name evidence="6" type="ORF">MJB10_20450</name>
</gene>
<dbReference type="Pfam" id="PF12833">
    <property type="entry name" value="HTH_18"/>
    <property type="match status" value="1"/>
</dbReference>
<accession>A0AA96RHL2</accession>
<evidence type="ECO:0000259" key="5">
    <source>
        <dbReference type="PROSITE" id="PS01124"/>
    </source>
</evidence>
<evidence type="ECO:0000313" key="6">
    <source>
        <dbReference type="EMBL" id="WNR43458.1"/>
    </source>
</evidence>
<dbReference type="InterPro" id="IPR041522">
    <property type="entry name" value="CdaR_GGDEF"/>
</dbReference>
<feature type="transmembrane region" description="Helical" evidence="4">
    <location>
        <begin position="281"/>
        <end position="303"/>
    </location>
</feature>
<sequence length="757" mass="86158">MKKQSSPYFIRLFIFSLLLGSLPVMVVSLFSYVQGSATLQSKVNEANMQTLQQTQLRVEQMLKTLDHSVTQLISSPLVVNAMSLPYRREDYPLYNEMYQAMVRSQIFELSIRNMTVLNLKGEWGIDNTNIFTFDENRGMDRLLGYTSLPLSSTWVTEVGTSLESSNLHLIKKIPLNSLQANGMAVVTVSFEDLSKLLLTKQGAGRIGVLDTENRLISNDTSPNSLLSLLLPQMNFQRGEEGQFNLKASGEEISIIYKKSAYNGWTYVSASSVSDLTSESRAMGLITVATCLLLLLVTGGLALLGSRQFYRPLQQLVANFMSTAEPNAPSEKYMDEFVFIGNRYQVMSQKQFQLAEQVKGQVRELKQFFVLKLLQGGEKDSEVAAKLQEYGYPTDWSSHTVLAIQIDTLEGTRYEEKDRDLLLFALQNIVGELIPRQERLEPVLSEHSQVTIVKGMGISEGQDTEWRQRFLRLTEQIQVAAKEYLGLPVSIGVSKPRRRLQDANFSVNEALEALRYRIRTGIQSILFFEDVNPGGAVAGIYPERAAKELYDAVKVADLTKAVEELERCITFIFERKADWRQYHLSLVRLYSTLMELVPEDGQAESETAHEREKGLLDKVLELNSQEEVKSWFLETVIAPIVSKLEDQRRSHAKQISDQVVEMIHNGYDTEITLEGCAALLHYHPNHLGPLFSKEKGISFSEYLQSYRLTKAKEWLVETDMKIIQIAERLTYTNPQNFIRFFRKMEGMTPGQYRDRFTK</sequence>
<protein>
    <submittedName>
        <fullName evidence="6">Helix-turn-helix domain-containing protein</fullName>
    </submittedName>
</protein>
<dbReference type="Gene3D" id="1.10.10.60">
    <property type="entry name" value="Homeodomain-like"/>
    <property type="match status" value="2"/>
</dbReference>
<name>A0AA96RHL2_9BACL</name>
<keyword evidence="4" id="KW-0472">Membrane</keyword>
<dbReference type="Proteomes" id="UP001304650">
    <property type="component" value="Chromosome"/>
</dbReference>
<dbReference type="PANTHER" id="PTHR43280:SF10">
    <property type="entry name" value="REGULATORY PROTEIN POCR"/>
    <property type="match status" value="1"/>
</dbReference>
<dbReference type="KEGG" id="proo:MJB10_20450"/>